<dbReference type="Proteomes" id="UP000203846">
    <property type="component" value="Segment"/>
</dbReference>
<dbReference type="InterPro" id="IPR009264">
    <property type="entry name" value="AcMNPV_Orf57"/>
</dbReference>
<proteinExistence type="predicted"/>
<evidence type="ECO:0000313" key="2">
    <source>
        <dbReference type="Proteomes" id="UP000203846"/>
    </source>
</evidence>
<accession>C3TWU1</accession>
<evidence type="ECO:0008006" key="3">
    <source>
        <dbReference type="Google" id="ProtNLM"/>
    </source>
</evidence>
<keyword evidence="2" id="KW-1185">Reference proteome</keyword>
<evidence type="ECO:0000313" key="1">
    <source>
        <dbReference type="EMBL" id="ACO53483.1"/>
    </source>
</evidence>
<dbReference type="OrthoDB" id="19330at10239"/>
<name>C3TWU1_9ABAC</name>
<dbReference type="GeneID" id="7804699"/>
<protein>
    <recommendedName>
        <fullName evidence="3">Ac57</fullName>
    </recommendedName>
</protein>
<dbReference type="KEGG" id="vg:7804699"/>
<dbReference type="EMBL" id="FJ227128">
    <property type="protein sequence ID" value="ACO53483.1"/>
    <property type="molecule type" value="Genomic_DNA"/>
</dbReference>
<sequence>MSGATTVNVKYVEFGGISLDLRHVNYPISPNKFQNNNYIVFLNVNKAFYTNFDVVTDMSLETLTHYIYENVEYRIDEKLQKFQINYEHFRINEHDDNKSIIIEFEPQARIIVAKAIRAGEKYSRRVSGYIDFENRHNSSSTKTLEMNTQERLDYDKACEIELLKYT</sequence>
<organism evidence="1 2">
    <name type="scientific">Euproctis pseudoconspersa nucleopolyhedrovirus</name>
    <dbReference type="NCBI Taxonomy" id="307467"/>
    <lineage>
        <taxon>Viruses</taxon>
        <taxon>Viruses incertae sedis</taxon>
        <taxon>Naldaviricetes</taxon>
        <taxon>Lefavirales</taxon>
        <taxon>Baculoviridae</taxon>
        <taxon>Alphabaculovirus</taxon>
        <taxon>Alphabaculovirus eupseudoconspersae</taxon>
    </lineage>
</organism>
<dbReference type="RefSeq" id="YP_002854643.1">
    <property type="nucleotide sequence ID" value="NC_012639.1"/>
</dbReference>
<reference evidence="1 2" key="1">
    <citation type="journal article" date="2009" name="Virus Genes">
        <title>Morphology and genome of Euproctis pseudoconspersa nucleopolyhedrovirus.</title>
        <authorList>
            <person name="Tang X.D."/>
            <person name="Xiao Q."/>
            <person name="Ma X.C."/>
            <person name="Zhu Z.R."/>
            <person name="Zhang C.X."/>
        </authorList>
    </citation>
    <scope>NUCLEOTIDE SEQUENCE [LARGE SCALE GENOMIC DNA]</scope>
    <source>
        <strain evidence="1 2">Hangzhou</strain>
    </source>
</reference>
<dbReference type="Pfam" id="PF06033">
    <property type="entry name" value="DUF918"/>
    <property type="match status" value="1"/>
</dbReference>